<dbReference type="Proteomes" id="UP000828390">
    <property type="component" value="Unassembled WGS sequence"/>
</dbReference>
<keyword evidence="3" id="KW-1185">Reference proteome</keyword>
<name>A0A9D4KPL2_DREPO</name>
<gene>
    <name evidence="2" type="ORF">DPMN_117225</name>
</gene>
<evidence type="ECO:0000313" key="3">
    <source>
        <dbReference type="Proteomes" id="UP000828390"/>
    </source>
</evidence>
<accession>A0A9D4KPL2</accession>
<evidence type="ECO:0000313" key="2">
    <source>
        <dbReference type="EMBL" id="KAH3843697.1"/>
    </source>
</evidence>
<comment type="caution">
    <text evidence="2">The sequence shown here is derived from an EMBL/GenBank/DDBJ whole genome shotgun (WGS) entry which is preliminary data.</text>
</comment>
<dbReference type="EMBL" id="JAIWYP010000004">
    <property type="protein sequence ID" value="KAH3843697.1"/>
    <property type="molecule type" value="Genomic_DNA"/>
</dbReference>
<organism evidence="2 3">
    <name type="scientific">Dreissena polymorpha</name>
    <name type="common">Zebra mussel</name>
    <name type="synonym">Mytilus polymorpha</name>
    <dbReference type="NCBI Taxonomy" id="45954"/>
    <lineage>
        <taxon>Eukaryota</taxon>
        <taxon>Metazoa</taxon>
        <taxon>Spiralia</taxon>
        <taxon>Lophotrochozoa</taxon>
        <taxon>Mollusca</taxon>
        <taxon>Bivalvia</taxon>
        <taxon>Autobranchia</taxon>
        <taxon>Heteroconchia</taxon>
        <taxon>Euheterodonta</taxon>
        <taxon>Imparidentia</taxon>
        <taxon>Neoheterodontei</taxon>
        <taxon>Myida</taxon>
        <taxon>Dreissenoidea</taxon>
        <taxon>Dreissenidae</taxon>
        <taxon>Dreissena</taxon>
    </lineage>
</organism>
<proteinExistence type="predicted"/>
<reference evidence="2" key="1">
    <citation type="journal article" date="2019" name="bioRxiv">
        <title>The Genome of the Zebra Mussel, Dreissena polymorpha: A Resource for Invasive Species Research.</title>
        <authorList>
            <person name="McCartney M.A."/>
            <person name="Auch B."/>
            <person name="Kono T."/>
            <person name="Mallez S."/>
            <person name="Zhang Y."/>
            <person name="Obille A."/>
            <person name="Becker A."/>
            <person name="Abrahante J.E."/>
            <person name="Garbe J."/>
            <person name="Badalamenti J.P."/>
            <person name="Herman A."/>
            <person name="Mangelson H."/>
            <person name="Liachko I."/>
            <person name="Sullivan S."/>
            <person name="Sone E.D."/>
            <person name="Koren S."/>
            <person name="Silverstein K.A.T."/>
            <person name="Beckman K.B."/>
            <person name="Gohl D.M."/>
        </authorList>
    </citation>
    <scope>NUCLEOTIDE SEQUENCE</scope>
    <source>
        <strain evidence="2">Duluth1</strain>
        <tissue evidence="2">Whole animal</tissue>
    </source>
</reference>
<reference evidence="2" key="2">
    <citation type="submission" date="2020-11" db="EMBL/GenBank/DDBJ databases">
        <authorList>
            <person name="McCartney M.A."/>
            <person name="Auch B."/>
            <person name="Kono T."/>
            <person name="Mallez S."/>
            <person name="Becker A."/>
            <person name="Gohl D.M."/>
            <person name="Silverstein K.A.T."/>
            <person name="Koren S."/>
            <person name="Bechman K.B."/>
            <person name="Herman A."/>
            <person name="Abrahante J.E."/>
            <person name="Garbe J."/>
        </authorList>
    </citation>
    <scope>NUCLEOTIDE SEQUENCE</scope>
    <source>
        <strain evidence="2">Duluth1</strain>
        <tissue evidence="2">Whole animal</tissue>
    </source>
</reference>
<sequence>MLLTAKSCKQGVRHQATDNEVPAEKEPPPPGAHVFLPIRTIVKLNCRIKETNVLTNFHKAWAKNVSYRLFTCFHYIHIENTVPTPWRPCFSNVHDYSQTHEIST</sequence>
<evidence type="ECO:0000256" key="1">
    <source>
        <dbReference type="SAM" id="MobiDB-lite"/>
    </source>
</evidence>
<feature type="region of interest" description="Disordered" evidence="1">
    <location>
        <begin position="1"/>
        <end position="32"/>
    </location>
</feature>
<protein>
    <submittedName>
        <fullName evidence="2">Uncharacterized protein</fullName>
    </submittedName>
</protein>
<dbReference type="AlphaFoldDB" id="A0A9D4KPL2"/>